<evidence type="ECO:0000313" key="2">
    <source>
        <dbReference type="Proteomes" id="UP000429229"/>
    </source>
</evidence>
<gene>
    <name evidence="1" type="ORF">GRI68_06600</name>
</gene>
<evidence type="ECO:0000313" key="1">
    <source>
        <dbReference type="EMBL" id="MXP09845.1"/>
    </source>
</evidence>
<dbReference type="OrthoDB" id="7510084at2"/>
<dbReference type="AlphaFoldDB" id="A0A6I4U4J3"/>
<reference evidence="1 2" key="1">
    <citation type="submission" date="2019-12" db="EMBL/GenBank/DDBJ databases">
        <title>Genomic-based taxomic classification of the family Erythrobacteraceae.</title>
        <authorList>
            <person name="Xu L."/>
        </authorList>
    </citation>
    <scope>NUCLEOTIDE SEQUENCE [LARGE SCALE GENOMIC DNA]</scope>
    <source>
        <strain evidence="1 2">LMG 29519</strain>
    </source>
</reference>
<dbReference type="Proteomes" id="UP000429229">
    <property type="component" value="Unassembled WGS sequence"/>
</dbReference>
<proteinExistence type="predicted"/>
<comment type="caution">
    <text evidence="1">The sequence shown here is derived from an EMBL/GenBank/DDBJ whole genome shotgun (WGS) entry which is preliminary data.</text>
</comment>
<protein>
    <submittedName>
        <fullName evidence="1">Uncharacterized protein</fullName>
    </submittedName>
</protein>
<keyword evidence="2" id="KW-1185">Reference proteome</keyword>
<accession>A0A6I4U4J3</accession>
<organism evidence="1 2">
    <name type="scientific">Alteriqipengyuania halimionae</name>
    <dbReference type="NCBI Taxonomy" id="1926630"/>
    <lineage>
        <taxon>Bacteria</taxon>
        <taxon>Pseudomonadati</taxon>
        <taxon>Pseudomonadota</taxon>
        <taxon>Alphaproteobacteria</taxon>
        <taxon>Sphingomonadales</taxon>
        <taxon>Erythrobacteraceae</taxon>
        <taxon>Alteriqipengyuania</taxon>
    </lineage>
</organism>
<sequence length="82" mass="9067">MPSAPANDGPPTRESEILLREALLHFAKSGLGAADAAREQAEAAFFAGDRERYDHWLGICRLLDARMARAVEAREDMARREA</sequence>
<dbReference type="EMBL" id="WTYR01000001">
    <property type="protein sequence ID" value="MXP09845.1"/>
    <property type="molecule type" value="Genomic_DNA"/>
</dbReference>
<name>A0A6I4U4J3_9SPHN</name>